<dbReference type="PANTHER" id="PTHR23528">
    <property type="match status" value="1"/>
</dbReference>
<dbReference type="RefSeq" id="WP_087132488.1">
    <property type="nucleotide sequence ID" value="NZ_FUKO01000030.1"/>
</dbReference>
<dbReference type="Proteomes" id="UP000196320">
    <property type="component" value="Unassembled WGS sequence"/>
</dbReference>
<evidence type="ECO:0000256" key="3">
    <source>
        <dbReference type="ARBA" id="ARBA00022989"/>
    </source>
</evidence>
<feature type="transmembrane region" description="Helical" evidence="5">
    <location>
        <begin position="320"/>
        <end position="338"/>
    </location>
</feature>
<evidence type="ECO:0000256" key="1">
    <source>
        <dbReference type="ARBA" id="ARBA00004651"/>
    </source>
</evidence>
<feature type="domain" description="Major facilitator superfamily (MFS) profile" evidence="6">
    <location>
        <begin position="17"/>
        <end position="407"/>
    </location>
</feature>
<feature type="transmembrane region" description="Helical" evidence="5">
    <location>
        <begin position="19"/>
        <end position="38"/>
    </location>
</feature>
<name>A0A1R4KEL6_9MICO</name>
<feature type="transmembrane region" description="Helical" evidence="5">
    <location>
        <begin position="118"/>
        <end position="141"/>
    </location>
</feature>
<gene>
    <name evidence="7" type="ORF">FM104_12115</name>
</gene>
<feature type="transmembrane region" description="Helical" evidence="5">
    <location>
        <begin position="153"/>
        <end position="176"/>
    </location>
</feature>
<feature type="transmembrane region" description="Helical" evidence="5">
    <location>
        <begin position="182"/>
        <end position="200"/>
    </location>
</feature>
<dbReference type="InterPro" id="IPR036259">
    <property type="entry name" value="MFS_trans_sf"/>
</dbReference>
<dbReference type="Pfam" id="PF07690">
    <property type="entry name" value="MFS_1"/>
    <property type="match status" value="1"/>
</dbReference>
<proteinExistence type="predicted"/>
<dbReference type="EMBL" id="FUKO01000030">
    <property type="protein sequence ID" value="SJN42625.1"/>
    <property type="molecule type" value="Genomic_DNA"/>
</dbReference>
<dbReference type="InterPro" id="IPR020846">
    <property type="entry name" value="MFS_dom"/>
</dbReference>
<dbReference type="GO" id="GO:0005886">
    <property type="term" value="C:plasma membrane"/>
    <property type="evidence" value="ECO:0007669"/>
    <property type="project" value="UniProtKB-SubCell"/>
</dbReference>
<evidence type="ECO:0000313" key="7">
    <source>
        <dbReference type="EMBL" id="SJN42625.1"/>
    </source>
</evidence>
<sequence length="407" mass="43156">MSIVADAEQDTTPQHPVSVAWLFGFALAWFGFWLVVMLPGQFMVVKLSSVIAPLEKVAVGSFLIAEMAVVILVAVPLIGTLCDRTNPRFGRRRTWALGGFVVATVPFAVIGTQTSFPVVAVLLGVVALGEATVLVSLSAMIADQVPQRQRGRASAAAGVPQVIALAAGMVLVTMLVTDIAQSWLLIGVLALAAPLPFLLLMKEPQLPLVEDRPAVIRIPLTSGAYRDYYWGMLSRVLVNAGNLVGTTYLLFFLSDVLLIEDADGALTILILIYLAGCGIASWLGGVLSDKTRNRRVLVAVSAGLQAASALLLAFSPTWTSAIIAAVLLGIGYGIFLSVDQALMTDLLPNPTTRARDLGILNSAQHLPIAPLLGWLVLSFAGYSELYAVAAVIMAIGGVVVFRIRSVR</sequence>
<protein>
    <submittedName>
        <fullName evidence="7">Major facilitator superfamily MFS_1</fullName>
    </submittedName>
</protein>
<evidence type="ECO:0000259" key="6">
    <source>
        <dbReference type="PROSITE" id="PS50850"/>
    </source>
</evidence>
<comment type="subcellular location">
    <subcellularLocation>
        <location evidence="1">Cell membrane</location>
        <topology evidence="1">Multi-pass membrane protein</topology>
    </subcellularLocation>
</comment>
<reference evidence="7 8" key="1">
    <citation type="submission" date="2017-02" db="EMBL/GenBank/DDBJ databases">
        <authorList>
            <person name="Peterson S.W."/>
        </authorList>
    </citation>
    <scope>NUCLEOTIDE SEQUENCE [LARGE SCALE GENOMIC DNA]</scope>
    <source>
        <strain evidence="7 8">B Mb 05.01</strain>
    </source>
</reference>
<organism evidence="7 8">
    <name type="scientific">Microbacterium esteraromaticum</name>
    <dbReference type="NCBI Taxonomy" id="57043"/>
    <lineage>
        <taxon>Bacteria</taxon>
        <taxon>Bacillati</taxon>
        <taxon>Actinomycetota</taxon>
        <taxon>Actinomycetes</taxon>
        <taxon>Micrococcales</taxon>
        <taxon>Microbacteriaceae</taxon>
        <taxon>Microbacterium</taxon>
    </lineage>
</organism>
<dbReference type="AlphaFoldDB" id="A0A1R4KEL6"/>
<feature type="transmembrane region" description="Helical" evidence="5">
    <location>
        <begin position="58"/>
        <end position="82"/>
    </location>
</feature>
<dbReference type="Gene3D" id="1.20.1250.20">
    <property type="entry name" value="MFS general substrate transporter like domains"/>
    <property type="match status" value="2"/>
</dbReference>
<dbReference type="PROSITE" id="PS50850">
    <property type="entry name" value="MFS"/>
    <property type="match status" value="1"/>
</dbReference>
<keyword evidence="4 5" id="KW-0472">Membrane</keyword>
<dbReference type="PANTHER" id="PTHR23528:SF1">
    <property type="entry name" value="MAJOR FACILITATOR SUPERFAMILY (MFS) PROFILE DOMAIN-CONTAINING PROTEIN"/>
    <property type="match status" value="1"/>
</dbReference>
<feature type="transmembrane region" description="Helical" evidence="5">
    <location>
        <begin position="94"/>
        <end position="112"/>
    </location>
</feature>
<accession>A0A1R4KEL6</accession>
<dbReference type="OrthoDB" id="7584869at2"/>
<keyword evidence="3 5" id="KW-1133">Transmembrane helix</keyword>
<feature type="transmembrane region" description="Helical" evidence="5">
    <location>
        <begin position="236"/>
        <end position="259"/>
    </location>
</feature>
<feature type="transmembrane region" description="Helical" evidence="5">
    <location>
        <begin position="265"/>
        <end position="284"/>
    </location>
</feature>
<dbReference type="GO" id="GO:0022857">
    <property type="term" value="F:transmembrane transporter activity"/>
    <property type="evidence" value="ECO:0007669"/>
    <property type="project" value="InterPro"/>
</dbReference>
<evidence type="ECO:0000256" key="5">
    <source>
        <dbReference type="SAM" id="Phobius"/>
    </source>
</evidence>
<evidence type="ECO:0000313" key="8">
    <source>
        <dbReference type="Proteomes" id="UP000196320"/>
    </source>
</evidence>
<evidence type="ECO:0000256" key="4">
    <source>
        <dbReference type="ARBA" id="ARBA00023136"/>
    </source>
</evidence>
<dbReference type="SUPFAM" id="SSF103473">
    <property type="entry name" value="MFS general substrate transporter"/>
    <property type="match status" value="1"/>
</dbReference>
<dbReference type="InterPro" id="IPR011701">
    <property type="entry name" value="MFS"/>
</dbReference>
<keyword evidence="8" id="KW-1185">Reference proteome</keyword>
<evidence type="ECO:0000256" key="2">
    <source>
        <dbReference type="ARBA" id="ARBA00022692"/>
    </source>
</evidence>
<keyword evidence="2 5" id="KW-0812">Transmembrane</keyword>
<feature type="transmembrane region" description="Helical" evidence="5">
    <location>
        <begin position="385"/>
        <end position="403"/>
    </location>
</feature>